<dbReference type="Proteomes" id="UP000494163">
    <property type="component" value="Chromosome 2L"/>
</dbReference>
<proteinExistence type="predicted"/>
<dbReference type="OMA" id="MHYVNPH"/>
<dbReference type="EMBL" id="CP012523">
    <property type="protein sequence ID" value="ALC38082.1"/>
    <property type="molecule type" value="Genomic_DNA"/>
</dbReference>
<dbReference type="AlphaFoldDB" id="A0A0M4ENP6"/>
<evidence type="ECO:0000256" key="1">
    <source>
        <dbReference type="SAM" id="MobiDB-lite"/>
    </source>
</evidence>
<protein>
    <submittedName>
        <fullName evidence="2">CG15425</fullName>
    </submittedName>
</protein>
<organism evidence="2 3">
    <name type="scientific">Drosophila busckii</name>
    <name type="common">Fruit fly</name>
    <dbReference type="NCBI Taxonomy" id="30019"/>
    <lineage>
        <taxon>Eukaryota</taxon>
        <taxon>Metazoa</taxon>
        <taxon>Ecdysozoa</taxon>
        <taxon>Arthropoda</taxon>
        <taxon>Hexapoda</taxon>
        <taxon>Insecta</taxon>
        <taxon>Pterygota</taxon>
        <taxon>Neoptera</taxon>
        <taxon>Endopterygota</taxon>
        <taxon>Diptera</taxon>
        <taxon>Brachycera</taxon>
        <taxon>Muscomorpha</taxon>
        <taxon>Ephydroidea</taxon>
        <taxon>Drosophilidae</taxon>
        <taxon>Drosophila</taxon>
    </lineage>
</organism>
<evidence type="ECO:0000313" key="2">
    <source>
        <dbReference type="EMBL" id="ALC38082.1"/>
    </source>
</evidence>
<dbReference type="STRING" id="30019.A0A0M4ENP6"/>
<name>A0A0M4ENP6_DROBS</name>
<reference evidence="2 3" key="1">
    <citation type="submission" date="2015-08" db="EMBL/GenBank/DDBJ databases">
        <title>Ancestral chromatin configuration constrains chromatin evolution on differentiating sex chromosomes in Drosophila.</title>
        <authorList>
            <person name="Zhou Q."/>
            <person name="Bachtrog D."/>
        </authorList>
    </citation>
    <scope>NUCLEOTIDE SEQUENCE [LARGE SCALE GENOMIC DNA]</scope>
    <source>
        <tissue evidence="2">Whole larvae</tissue>
    </source>
</reference>
<evidence type="ECO:0000313" key="3">
    <source>
        <dbReference type="Proteomes" id="UP000494163"/>
    </source>
</evidence>
<gene>
    <name evidence="2" type="ORF">Dbus_chr2Lg167</name>
</gene>
<keyword evidence="3" id="KW-1185">Reference proteome</keyword>
<accession>A0A0M4ENP6</accession>
<feature type="region of interest" description="Disordered" evidence="1">
    <location>
        <begin position="1"/>
        <end position="31"/>
    </location>
</feature>
<sequence length="203" mass="23664">MPGNQAKKPLRQQSVKRKYQTQQTKRRKSTAQQNYLKHNYITVKQEAKPIMRRVWRRTVVQLKPKPKVRVPRLFRMDINTGLPLDYERNVSKIMSYVNPHFARPPNPDQVIEQMLTQALANIVGRGGDFAAENIRSEILKSMRQHTAMAKKPSANKQRANYELQQFHKACKRAPAAEQQDELPAPAPSRKHKLMYKHLLKVVH</sequence>
<feature type="compositionally biased region" description="Basic residues" evidence="1">
    <location>
        <begin position="8"/>
        <end position="29"/>
    </location>
</feature>
<dbReference type="OrthoDB" id="7864363at2759"/>